<comment type="subunit">
    <text evidence="2 4">Homodimer.</text>
</comment>
<comment type="caution">
    <text evidence="5">The sequence shown here is derived from an EMBL/GenBank/DDBJ whole genome shotgun (WGS) entry which is preliminary data.</text>
</comment>
<organism evidence="5 6">
    <name type="scientific">Vitis vinifera</name>
    <name type="common">Grape</name>
    <dbReference type="NCBI Taxonomy" id="29760"/>
    <lineage>
        <taxon>Eukaryota</taxon>
        <taxon>Viridiplantae</taxon>
        <taxon>Streptophyta</taxon>
        <taxon>Embryophyta</taxon>
        <taxon>Tracheophyta</taxon>
        <taxon>Spermatophyta</taxon>
        <taxon>Magnoliopsida</taxon>
        <taxon>eudicotyledons</taxon>
        <taxon>Gunneridae</taxon>
        <taxon>Pentapetalae</taxon>
        <taxon>rosids</taxon>
        <taxon>Vitales</taxon>
        <taxon>Vitaceae</taxon>
        <taxon>Viteae</taxon>
        <taxon>Vitis</taxon>
    </lineage>
</organism>
<proteinExistence type="inferred from homology"/>
<dbReference type="EMBL" id="QGNW01000106">
    <property type="protein sequence ID" value="RVW96680.1"/>
    <property type="molecule type" value="Genomic_DNA"/>
</dbReference>
<sequence length="261" mass="28962">MHYCVWENGKAARKWVIDYPPAAQNLLTCNAKVIDHFSQKRWANATIFNPPFLLSSPIKPTINSPIFLTDNQNINQMEKLPLFLILFSLAISMAMADSNEVDEWFGNLQHAKERTTRLHFYFHDTTSGKNPSARRVAQAPSTNKSPTFFGLINMMDDPLTEGPEATSKLVGRGQGLYASSGLDELSLLMAWNVIFKSGDYNGSSLTILGRNPTTHPLREMSIVGGTGVFRMARGVVTLKTYFFNSSAGVAVVQVDVVAIHY</sequence>
<dbReference type="PANTHER" id="PTHR21495">
    <property type="entry name" value="NUCLEOPORIN-RELATED"/>
    <property type="match status" value="1"/>
</dbReference>
<evidence type="ECO:0000313" key="6">
    <source>
        <dbReference type="Proteomes" id="UP000288805"/>
    </source>
</evidence>
<protein>
    <recommendedName>
        <fullName evidence="4">Dirigent protein</fullName>
    </recommendedName>
</protein>
<comment type="function">
    <text evidence="4">Dirigent proteins impart stereoselectivity on the phenoxy radical-coupling reaction, yielding optically active lignans from two molecules of coniferyl alcohol in the biosynthesis of lignans, flavonolignans, and alkaloids and thus plays a central role in plant secondary metabolism.</text>
</comment>
<dbReference type="AlphaFoldDB" id="A0A438IJ20"/>
<dbReference type="GO" id="GO:0048046">
    <property type="term" value="C:apoplast"/>
    <property type="evidence" value="ECO:0007669"/>
    <property type="project" value="UniProtKB-SubCell"/>
</dbReference>
<comment type="similarity">
    <text evidence="1 4">Belongs to the plant dirigent protein family.</text>
</comment>
<accession>A0A438IJ20</accession>
<comment type="subcellular location">
    <subcellularLocation>
        <location evidence="4">Secreted</location>
        <location evidence="4">Extracellular space</location>
        <location evidence="4">Apoplast</location>
    </subcellularLocation>
</comment>
<gene>
    <name evidence="5" type="primary">DIR23_1</name>
    <name evidence="5" type="ORF">CK203_020320</name>
</gene>
<name>A0A438IJ20_VITVI</name>
<evidence type="ECO:0000256" key="1">
    <source>
        <dbReference type="ARBA" id="ARBA00010746"/>
    </source>
</evidence>
<dbReference type="GO" id="GO:0009699">
    <property type="term" value="P:phenylpropanoid biosynthetic process"/>
    <property type="evidence" value="ECO:0007669"/>
    <property type="project" value="UniProtKB-ARBA"/>
</dbReference>
<reference evidence="5 6" key="1">
    <citation type="journal article" date="2018" name="PLoS Genet.">
        <title>Population sequencing reveals clonal diversity and ancestral inbreeding in the grapevine cultivar Chardonnay.</title>
        <authorList>
            <person name="Roach M.J."/>
            <person name="Johnson D.L."/>
            <person name="Bohlmann J."/>
            <person name="van Vuuren H.J."/>
            <person name="Jones S.J."/>
            <person name="Pretorius I.S."/>
            <person name="Schmidt S.A."/>
            <person name="Borneman A.R."/>
        </authorList>
    </citation>
    <scope>NUCLEOTIDE SEQUENCE [LARGE SCALE GENOMIC DNA]</scope>
    <source>
        <strain evidence="6">cv. Chardonnay</strain>
        <tissue evidence="5">Leaf</tissue>
    </source>
</reference>
<evidence type="ECO:0000313" key="5">
    <source>
        <dbReference type="EMBL" id="RVW96680.1"/>
    </source>
</evidence>
<dbReference type="OrthoDB" id="1864232at2759"/>
<dbReference type="InterPro" id="IPR044859">
    <property type="entry name" value="Allene_oxi_cyc_Dirigent"/>
</dbReference>
<evidence type="ECO:0000256" key="4">
    <source>
        <dbReference type="RuleBase" id="RU363099"/>
    </source>
</evidence>
<dbReference type="Pfam" id="PF03018">
    <property type="entry name" value="Dirigent"/>
    <property type="match status" value="1"/>
</dbReference>
<keyword evidence="3 4" id="KW-0964">Secreted</keyword>
<dbReference type="Proteomes" id="UP000288805">
    <property type="component" value="Unassembled WGS sequence"/>
</dbReference>
<dbReference type="Gene3D" id="2.40.480.10">
    <property type="entry name" value="Allene oxide cyclase-like"/>
    <property type="match status" value="1"/>
</dbReference>
<evidence type="ECO:0000256" key="2">
    <source>
        <dbReference type="ARBA" id="ARBA00011738"/>
    </source>
</evidence>
<evidence type="ECO:0000256" key="3">
    <source>
        <dbReference type="ARBA" id="ARBA00022525"/>
    </source>
</evidence>
<keyword evidence="4" id="KW-0052">Apoplast</keyword>
<dbReference type="InterPro" id="IPR004265">
    <property type="entry name" value="Dirigent"/>
</dbReference>